<dbReference type="SMART" id="SM00369">
    <property type="entry name" value="LRR_TYP"/>
    <property type="match status" value="3"/>
</dbReference>
<dbReference type="InterPro" id="IPR042197">
    <property type="entry name" value="Apaf_helical"/>
</dbReference>
<dbReference type="SUPFAM" id="SSF52058">
    <property type="entry name" value="L domain-like"/>
    <property type="match status" value="1"/>
</dbReference>
<dbReference type="SUPFAM" id="SSF52540">
    <property type="entry name" value="P-loop containing nucleoside triphosphate hydrolases"/>
    <property type="match status" value="1"/>
</dbReference>
<dbReference type="Proteomes" id="UP000095767">
    <property type="component" value="Unassembled WGS sequence"/>
</dbReference>
<dbReference type="PANTHER" id="PTHR23155:SF1095">
    <property type="entry name" value="OS05G0250700 PROTEIN"/>
    <property type="match status" value="1"/>
</dbReference>
<protein>
    <submittedName>
        <fullName evidence="7">Putative disease resistance RPP13-like protein 1</fullName>
    </submittedName>
</protein>
<organism evidence="7 8">
    <name type="scientific">Dichanthelium oligosanthes</name>
    <dbReference type="NCBI Taxonomy" id="888268"/>
    <lineage>
        <taxon>Eukaryota</taxon>
        <taxon>Viridiplantae</taxon>
        <taxon>Streptophyta</taxon>
        <taxon>Embryophyta</taxon>
        <taxon>Tracheophyta</taxon>
        <taxon>Spermatophyta</taxon>
        <taxon>Magnoliopsida</taxon>
        <taxon>Liliopsida</taxon>
        <taxon>Poales</taxon>
        <taxon>Poaceae</taxon>
        <taxon>PACMAD clade</taxon>
        <taxon>Panicoideae</taxon>
        <taxon>Panicodae</taxon>
        <taxon>Paniceae</taxon>
        <taxon>Dichantheliinae</taxon>
        <taxon>Dichanthelium</taxon>
    </lineage>
</organism>
<dbReference type="Pfam" id="PF23559">
    <property type="entry name" value="WHD_DRP"/>
    <property type="match status" value="1"/>
</dbReference>
<keyword evidence="3" id="KW-0611">Plant defense</keyword>
<proteinExistence type="predicted"/>
<sequence>MDDVWNDQAWDDVLKTPFVNAVGRGSRVVVTTRHDMVARAMKAREPYHHVDKMDPEDAWSLLKKQVIRNGNDEPLIDMLKDIGMRIIARFDCLPLAVKVMGGLLCKKTARRGDWEKVLNDSIWSVSQMPEELNYAIYLSYEDLHPSLKQCFLHYALIPNKSTVFFVDDIISMWISEGFIEEDSDELEELATEYYNELILRNLIEPDLLYLDRWVCNMHDVLHSFAQYVARDEALVAHKGQIDVTGKLNSQKFIRLSLETESESDELGWSSLQSQKSLRTLIVAGHIGIKASDSLATFTRLRTLHIDSTNFDVLADSLCQLKHLRYLSIDDANICRLPEDIGKIKFLQYISLDGCESLVKLPGSIEKLRQLRFLSLSGTNIYNIPRGFHVLTNLRKLYGFPAHMDGDWCSLEVLGHLSRLMGLSIYGLEDVFSSSFAQKARLGEKVHLSYLLLNCTSRLEEDDQLVRNDEGFSEEERQRIADVFDELCPPPCLDVLQIEGYFGRWFPRWMASTAAAPLENLRILTMDDLPCCTELPNGLCHIPSLELLQICRAPAIECVGPEFLHRQHPSQLSAAFPRLHTLTLMEMVEREEWEWEEQVHAMPLLEEFLLESCKLRHIPPGLSSHGRSLKRLYVRKIQHLNSLENLATIVELEVYGNPDLERIVNSPKLQKLDISGCPKLKVLEGLPAIQRLELADYDIETLPRYLKDVNLRHLQIDCTLSLLTSMTAGKYSREWEKFSHIQQVKAYADEGGIERKWYVLYTRDPFNLGTNIVNSSSKSQVYPDHIVYFAILFYSTPYVFSEDKEKDP</sequence>
<dbReference type="GO" id="GO:0098542">
    <property type="term" value="P:defense response to other organism"/>
    <property type="evidence" value="ECO:0007669"/>
    <property type="project" value="TreeGrafter"/>
</dbReference>
<name>A0A1E5UTQ1_9POAL</name>
<keyword evidence="8" id="KW-1185">Reference proteome</keyword>
<evidence type="ECO:0000313" key="8">
    <source>
        <dbReference type="Proteomes" id="UP000095767"/>
    </source>
</evidence>
<dbReference type="InterPro" id="IPR058922">
    <property type="entry name" value="WHD_DRP"/>
</dbReference>
<keyword evidence="2" id="KW-0677">Repeat</keyword>
<evidence type="ECO:0000259" key="4">
    <source>
        <dbReference type="Pfam" id="PF00931"/>
    </source>
</evidence>
<dbReference type="EMBL" id="LWDX02063611">
    <property type="protein sequence ID" value="OEL16237.1"/>
    <property type="molecule type" value="Genomic_DNA"/>
</dbReference>
<dbReference type="InterPro" id="IPR027417">
    <property type="entry name" value="P-loop_NTPase"/>
</dbReference>
<dbReference type="Pfam" id="PF23598">
    <property type="entry name" value="LRR_14"/>
    <property type="match status" value="1"/>
</dbReference>
<evidence type="ECO:0000256" key="3">
    <source>
        <dbReference type="ARBA" id="ARBA00022821"/>
    </source>
</evidence>
<dbReference type="OrthoDB" id="762143at2759"/>
<evidence type="ECO:0000256" key="1">
    <source>
        <dbReference type="ARBA" id="ARBA00022614"/>
    </source>
</evidence>
<dbReference type="Pfam" id="PF00931">
    <property type="entry name" value="NB-ARC"/>
    <property type="match status" value="1"/>
</dbReference>
<dbReference type="InterPro" id="IPR002182">
    <property type="entry name" value="NB-ARC"/>
</dbReference>
<gene>
    <name evidence="7" type="ORF">BAE44_0022743</name>
</gene>
<comment type="caution">
    <text evidence="7">The sequence shown here is derived from an EMBL/GenBank/DDBJ whole genome shotgun (WGS) entry which is preliminary data.</text>
</comment>
<evidence type="ECO:0000259" key="6">
    <source>
        <dbReference type="Pfam" id="PF23598"/>
    </source>
</evidence>
<feature type="domain" description="Disease resistance R13L4/SHOC-2-like LRR" evidence="6">
    <location>
        <begin position="277"/>
        <end position="647"/>
    </location>
</feature>
<accession>A0A1E5UTQ1</accession>
<evidence type="ECO:0000313" key="7">
    <source>
        <dbReference type="EMBL" id="OEL16237.1"/>
    </source>
</evidence>
<feature type="domain" description="NB-ARC" evidence="4">
    <location>
        <begin position="1"/>
        <end position="69"/>
    </location>
</feature>
<evidence type="ECO:0000259" key="5">
    <source>
        <dbReference type="Pfam" id="PF23559"/>
    </source>
</evidence>
<dbReference type="InterPro" id="IPR036388">
    <property type="entry name" value="WH-like_DNA-bd_sf"/>
</dbReference>
<dbReference type="Gene3D" id="3.80.10.10">
    <property type="entry name" value="Ribonuclease Inhibitor"/>
    <property type="match status" value="2"/>
</dbReference>
<evidence type="ECO:0000256" key="2">
    <source>
        <dbReference type="ARBA" id="ARBA00022737"/>
    </source>
</evidence>
<dbReference type="InterPro" id="IPR055414">
    <property type="entry name" value="LRR_R13L4/SHOC2-like"/>
</dbReference>
<reference evidence="7 8" key="1">
    <citation type="submission" date="2016-09" db="EMBL/GenBank/DDBJ databases">
        <title>The draft genome of Dichanthelium oligosanthes: A C3 panicoid grass species.</title>
        <authorList>
            <person name="Studer A.J."/>
            <person name="Schnable J.C."/>
            <person name="Brutnell T.P."/>
        </authorList>
    </citation>
    <scope>NUCLEOTIDE SEQUENCE [LARGE SCALE GENOMIC DNA]</scope>
    <source>
        <strain evidence="8">cv. Kellogg 1175</strain>
        <tissue evidence="7">Leaf</tissue>
    </source>
</reference>
<feature type="domain" description="Disease resistance protein winged helix" evidence="5">
    <location>
        <begin position="161"/>
        <end position="225"/>
    </location>
</feature>
<dbReference type="InterPro" id="IPR032675">
    <property type="entry name" value="LRR_dom_sf"/>
</dbReference>
<dbReference type="Gene3D" id="1.10.10.10">
    <property type="entry name" value="Winged helix-like DNA-binding domain superfamily/Winged helix DNA-binding domain"/>
    <property type="match status" value="1"/>
</dbReference>
<dbReference type="Gene3D" id="1.10.8.430">
    <property type="entry name" value="Helical domain of apoptotic protease-activating factors"/>
    <property type="match status" value="1"/>
</dbReference>
<dbReference type="PANTHER" id="PTHR23155">
    <property type="entry name" value="DISEASE RESISTANCE PROTEIN RP"/>
    <property type="match status" value="1"/>
</dbReference>
<dbReference type="GO" id="GO:0043531">
    <property type="term" value="F:ADP binding"/>
    <property type="evidence" value="ECO:0007669"/>
    <property type="project" value="InterPro"/>
</dbReference>
<dbReference type="InterPro" id="IPR003591">
    <property type="entry name" value="Leu-rich_rpt_typical-subtyp"/>
</dbReference>
<keyword evidence="1" id="KW-0433">Leucine-rich repeat</keyword>
<dbReference type="InterPro" id="IPR044974">
    <property type="entry name" value="Disease_R_plants"/>
</dbReference>
<dbReference type="AlphaFoldDB" id="A0A1E5UTQ1"/>